<organism evidence="2 4">
    <name type="scientific">Lactobacillus kefiranofaciens</name>
    <dbReference type="NCBI Taxonomy" id="267818"/>
    <lineage>
        <taxon>Bacteria</taxon>
        <taxon>Bacillati</taxon>
        <taxon>Bacillota</taxon>
        <taxon>Bacilli</taxon>
        <taxon>Lactobacillales</taxon>
        <taxon>Lactobacillaceae</taxon>
        <taxon>Lactobacillus</taxon>
    </lineage>
</organism>
<reference evidence="2" key="3">
    <citation type="submission" date="2023-04" db="EMBL/GenBank/DDBJ databases">
        <authorList>
            <person name="Wang Y."/>
        </authorList>
    </citation>
    <scope>NUCLEOTIDE SEQUENCE</scope>
    <source>
        <strain evidence="2">ZW18</strain>
    </source>
</reference>
<evidence type="ECO:0000313" key="3">
    <source>
        <dbReference type="Proteomes" id="UP000181860"/>
    </source>
</evidence>
<dbReference type="EMBL" id="FMXC01000017">
    <property type="protein sequence ID" value="SDA59633.1"/>
    <property type="molecule type" value="Genomic_DNA"/>
</dbReference>
<dbReference type="AlphaFoldDB" id="A0AAX3UDQ4"/>
<accession>A0AAX3UDQ4</accession>
<keyword evidence="3" id="KW-1185">Reference proteome</keyword>
<evidence type="ECO:0000313" key="1">
    <source>
        <dbReference type="EMBL" id="SDA59633.1"/>
    </source>
</evidence>
<reference evidence="2" key="2">
    <citation type="journal article" date="2022" name="Food Funct.">
        <title>Lactobacillus kefiranofaciens ZW18 from Kefir enhances the anti-tumor effect of anti-programmed cell death 1 (PD-1) immunotherapy by modulating the gut microbiota.</title>
        <authorList>
            <person name="Zhao J."/>
            <person name="Wang Y."/>
            <person name="Wang J."/>
            <person name="Lv M."/>
            <person name="Zhou C."/>
            <person name="Jia L."/>
            <person name="Geng W."/>
        </authorList>
    </citation>
    <scope>NUCLEOTIDE SEQUENCE</scope>
    <source>
        <strain evidence="2">ZW18</strain>
    </source>
</reference>
<protein>
    <submittedName>
        <fullName evidence="2">Uncharacterized protein</fullName>
    </submittedName>
</protein>
<dbReference type="Proteomes" id="UP001242513">
    <property type="component" value="Chromosome"/>
</dbReference>
<dbReference type="RefSeq" id="WP_013851310.1">
    <property type="nucleotide sequence ID" value="NZ_CP123735.1"/>
</dbReference>
<sequence>MVCNQFATKLKSIPLALSALKRYISETKHAPVHIKLVYNVFDEKSFIEGTFSSDVPTTEITSDLTSSISFILSNMVSAYLMTYQKVFLSRIIINADIDMLGIVYDSIKVTCRFKANNVKYAISNDNLLSSILNQTMEAERSEIIERPATGLSIQLFRHRLRSIQIISDYSSNDQYDSYQHPFESEILVSLMGIIKLYENPENSHRASARLFFDLSKRNRLLFKHGTIYPSESLIYHSNKKDHFEIEQIDHVLSQTVPILATTSLAQIDNLELFMTHNRQFKCRFGLTAPQDKNVPVKNFMNMSTDNSVITWQNVFNHIVSNYSLSQLSEAWLQDIVVTLSPFKDQWVVNFDQYSLTHNFNSYLPKDQIVAMVQSVAEQSNGKARIKHIVLEKEEKKTEMLRLDLEPLAVKPKASAIAMPLPLRNADTDGKVIHYFDLSDHNGYFLSHDKFMKMVK</sequence>
<dbReference type="EMBL" id="CP123735">
    <property type="protein sequence ID" value="WGO85835.1"/>
    <property type="molecule type" value="Genomic_DNA"/>
</dbReference>
<dbReference type="Proteomes" id="UP000181860">
    <property type="component" value="Unassembled WGS sequence"/>
</dbReference>
<name>A0AAX3UDQ4_9LACO</name>
<evidence type="ECO:0000313" key="4">
    <source>
        <dbReference type="Proteomes" id="UP001242513"/>
    </source>
</evidence>
<proteinExistence type="predicted"/>
<reference evidence="1 3" key="1">
    <citation type="submission" date="2016-10" db="EMBL/GenBank/DDBJ databases">
        <authorList>
            <person name="Varghese N."/>
            <person name="Submissions S."/>
        </authorList>
    </citation>
    <scope>NUCLEOTIDE SEQUENCE [LARGE SCALE GENOMIC DNA]</scope>
    <source>
        <strain evidence="1 3">ATCC 43761</strain>
    </source>
</reference>
<gene>
    <name evidence="2" type="ORF">QEJ78_11115</name>
    <name evidence="1" type="ORF">SAMN02983011_01536</name>
</gene>
<evidence type="ECO:0000313" key="2">
    <source>
        <dbReference type="EMBL" id="WGO85835.1"/>
    </source>
</evidence>